<evidence type="ECO:0000313" key="4">
    <source>
        <dbReference type="Proteomes" id="UP001172155"/>
    </source>
</evidence>
<keyword evidence="1" id="KW-0472">Membrane</keyword>
<reference evidence="3" key="1">
    <citation type="submission" date="2023-06" db="EMBL/GenBank/DDBJ databases">
        <title>Genome-scale phylogeny and comparative genomics of the fungal order Sordariales.</title>
        <authorList>
            <consortium name="Lawrence Berkeley National Laboratory"/>
            <person name="Hensen N."/>
            <person name="Bonometti L."/>
            <person name="Westerberg I."/>
            <person name="Brannstrom I.O."/>
            <person name="Guillou S."/>
            <person name="Cros-Aarteil S."/>
            <person name="Calhoun S."/>
            <person name="Haridas S."/>
            <person name="Kuo A."/>
            <person name="Mondo S."/>
            <person name="Pangilinan J."/>
            <person name="Riley R."/>
            <person name="LaButti K."/>
            <person name="Andreopoulos B."/>
            <person name="Lipzen A."/>
            <person name="Chen C."/>
            <person name="Yanf M."/>
            <person name="Daum C."/>
            <person name="Ng V."/>
            <person name="Clum A."/>
            <person name="Steindorff A."/>
            <person name="Ohm R."/>
            <person name="Martin F."/>
            <person name="Silar P."/>
            <person name="Natvig D."/>
            <person name="Lalanne C."/>
            <person name="Gautier V."/>
            <person name="Ament-velasquez S.L."/>
            <person name="Kruys A."/>
            <person name="Hutchinson M.I."/>
            <person name="Powell A.J."/>
            <person name="Barry K."/>
            <person name="Miller A.N."/>
            <person name="Grigoriev I.V."/>
            <person name="Debuchy R."/>
            <person name="Gladieux P."/>
            <person name="Thoren M.H."/>
            <person name="Johannesson H."/>
        </authorList>
    </citation>
    <scope>NUCLEOTIDE SEQUENCE</scope>
    <source>
        <strain evidence="3">SMH3187-1</strain>
    </source>
</reference>
<evidence type="ECO:0000313" key="3">
    <source>
        <dbReference type="EMBL" id="KAK0737925.1"/>
    </source>
</evidence>
<protein>
    <submittedName>
        <fullName evidence="3">Uncharacterized protein</fullName>
    </submittedName>
</protein>
<name>A0AA40BPB6_9PEZI</name>
<proteinExistence type="predicted"/>
<organism evidence="3 4">
    <name type="scientific">Schizothecium vesticola</name>
    <dbReference type="NCBI Taxonomy" id="314040"/>
    <lineage>
        <taxon>Eukaryota</taxon>
        <taxon>Fungi</taxon>
        <taxon>Dikarya</taxon>
        <taxon>Ascomycota</taxon>
        <taxon>Pezizomycotina</taxon>
        <taxon>Sordariomycetes</taxon>
        <taxon>Sordariomycetidae</taxon>
        <taxon>Sordariales</taxon>
        <taxon>Schizotheciaceae</taxon>
        <taxon>Schizothecium</taxon>
    </lineage>
</organism>
<keyword evidence="1" id="KW-0812">Transmembrane</keyword>
<feature type="chain" id="PRO_5041273983" evidence="2">
    <location>
        <begin position="16"/>
        <end position="153"/>
    </location>
</feature>
<keyword evidence="1" id="KW-1133">Transmembrane helix</keyword>
<dbReference type="EMBL" id="JAUKUD010000007">
    <property type="protein sequence ID" value="KAK0737925.1"/>
    <property type="molecule type" value="Genomic_DNA"/>
</dbReference>
<dbReference type="Proteomes" id="UP001172155">
    <property type="component" value="Unassembled WGS sequence"/>
</dbReference>
<feature type="signal peptide" evidence="2">
    <location>
        <begin position="1"/>
        <end position="15"/>
    </location>
</feature>
<gene>
    <name evidence="3" type="ORF">B0T18DRAFT_394312</name>
</gene>
<keyword evidence="4" id="KW-1185">Reference proteome</keyword>
<accession>A0AA40BPB6</accession>
<feature type="transmembrane region" description="Helical" evidence="1">
    <location>
        <begin position="116"/>
        <end position="137"/>
    </location>
</feature>
<evidence type="ECO:0000256" key="2">
    <source>
        <dbReference type="SAM" id="SignalP"/>
    </source>
</evidence>
<feature type="transmembrane region" description="Helical" evidence="1">
    <location>
        <begin position="44"/>
        <end position="69"/>
    </location>
</feature>
<feature type="transmembrane region" description="Helical" evidence="1">
    <location>
        <begin position="90"/>
        <end position="110"/>
    </location>
</feature>
<comment type="caution">
    <text evidence="3">The sequence shown here is derived from an EMBL/GenBank/DDBJ whole genome shotgun (WGS) entry which is preliminary data.</text>
</comment>
<sequence length="153" mass="16475">MFALAAVCLLGGVRSTPSGSAPFLTLVRMASLTIGICLKAFGPWIAGIILGSIIGVVSLHFVCLSLAFISQARGERRCMGIRWKRWHFDALLGFFVCAHCLHLFSEFLFFESGAAGAAATVWMLLGIMIVALGLIAARDPDGSRWGEELRIGM</sequence>
<evidence type="ECO:0000256" key="1">
    <source>
        <dbReference type="SAM" id="Phobius"/>
    </source>
</evidence>
<dbReference type="AlphaFoldDB" id="A0AA40BPB6"/>
<keyword evidence="2" id="KW-0732">Signal</keyword>